<feature type="signal peptide" evidence="4">
    <location>
        <begin position="1"/>
        <end position="31"/>
    </location>
</feature>
<organism evidence="7 8">
    <name type="scientific">Streptomyces roseoviridis</name>
    <dbReference type="NCBI Taxonomy" id="67361"/>
    <lineage>
        <taxon>Bacteria</taxon>
        <taxon>Bacillati</taxon>
        <taxon>Actinomycetota</taxon>
        <taxon>Actinomycetes</taxon>
        <taxon>Kitasatosporales</taxon>
        <taxon>Streptomycetaceae</taxon>
        <taxon>Streptomyces</taxon>
    </lineage>
</organism>
<sequence length="487" mass="52505">MTSTPEETYVVKRLTALAVVLVSALTPQAAAIPAPPAAEPARTAAARPVAAPARPAVDFRTDLQPIDGFGFSMAFQRADLLHGARGLSPAKRREVLDLLLSKDKGAGLSILRLGIGSSTDRVYDHMPTILPADPGGPDATPAYVWDGWDGGQVWLAKEAKAYGVKRFFADAWSAPAFMKTNGSENDGGELLPEWRQAYANYLVQYAKFYRQEGIAITDLGFTNEPDWTATYASMRFSPRQAVDFLKVLGPTVRASGLKTGIVCCDAAGWDRQVAYTEAVEADPGADAAVRTITGHRYSGPTDLPQPTDKRVWMSEWSPDGSTWNEHWDDGSGYDGLAVAADIHHTLTTGNASAYVYWTGASLGATRGLIQLADPGDDYRVSKRYWALAAFSRFIRPGAVRVPATHPDPALRVTAFRNTDGSRVIEVLNTATTERSAAFSLRGGHDRHPDGYVTDETRSIAPADIVSTHGTTLTAKLAPRALTTIVLD</sequence>
<dbReference type="SUPFAM" id="SSF51445">
    <property type="entry name" value="(Trans)glycosidases"/>
    <property type="match status" value="1"/>
</dbReference>
<proteinExistence type="inferred from homology"/>
<keyword evidence="3 7" id="KW-0378">Hydrolase</keyword>
<feature type="domain" description="Glycosyl hydrolase family 30 beta sandwich" evidence="6">
    <location>
        <begin position="397"/>
        <end position="445"/>
    </location>
</feature>
<keyword evidence="8" id="KW-1185">Reference proteome</keyword>
<dbReference type="InterPro" id="IPR001139">
    <property type="entry name" value="Glyco_hydro_30"/>
</dbReference>
<dbReference type="Gene3D" id="2.60.40.1180">
    <property type="entry name" value="Golgi alpha-mannosidase II"/>
    <property type="match status" value="1"/>
</dbReference>
<dbReference type="InterPro" id="IPR013780">
    <property type="entry name" value="Glyco_hydro_b"/>
</dbReference>
<evidence type="ECO:0000256" key="4">
    <source>
        <dbReference type="SAM" id="SignalP"/>
    </source>
</evidence>
<evidence type="ECO:0000256" key="1">
    <source>
        <dbReference type="ARBA" id="ARBA00005382"/>
    </source>
</evidence>
<comment type="caution">
    <text evidence="7">The sequence shown here is derived from an EMBL/GenBank/DDBJ whole genome shotgun (WGS) entry which is preliminary data.</text>
</comment>
<feature type="chain" id="PRO_5046672616" evidence="4">
    <location>
        <begin position="32"/>
        <end position="487"/>
    </location>
</feature>
<dbReference type="Proteomes" id="UP001589716">
    <property type="component" value="Unassembled WGS sequence"/>
</dbReference>
<evidence type="ECO:0000256" key="3">
    <source>
        <dbReference type="ARBA" id="ARBA00022801"/>
    </source>
</evidence>
<dbReference type="EMBL" id="JBHMCT010000012">
    <property type="protein sequence ID" value="MFB9556636.1"/>
    <property type="molecule type" value="Genomic_DNA"/>
</dbReference>
<evidence type="ECO:0000259" key="5">
    <source>
        <dbReference type="Pfam" id="PF14587"/>
    </source>
</evidence>
<dbReference type="Pfam" id="PF17189">
    <property type="entry name" value="Glyco_hydro_30C"/>
    <property type="match status" value="1"/>
</dbReference>
<name>A0ABV5QVG5_9ACTN</name>
<protein>
    <submittedName>
        <fullName evidence="7">Glycoside hydrolase</fullName>
    </submittedName>
</protein>
<evidence type="ECO:0000259" key="6">
    <source>
        <dbReference type="Pfam" id="PF17189"/>
    </source>
</evidence>
<dbReference type="InterPro" id="IPR017853">
    <property type="entry name" value="GH"/>
</dbReference>
<evidence type="ECO:0000256" key="2">
    <source>
        <dbReference type="ARBA" id="ARBA00022729"/>
    </source>
</evidence>
<reference evidence="7 8" key="1">
    <citation type="submission" date="2024-09" db="EMBL/GenBank/DDBJ databases">
        <authorList>
            <person name="Sun Q."/>
            <person name="Mori K."/>
        </authorList>
    </citation>
    <scope>NUCLEOTIDE SEQUENCE [LARGE SCALE GENOMIC DNA]</scope>
    <source>
        <strain evidence="7 8">JCM 4414</strain>
    </source>
</reference>
<dbReference type="Pfam" id="PF14587">
    <property type="entry name" value="Glyco_hydr_30_2"/>
    <property type="match status" value="1"/>
</dbReference>
<dbReference type="InterPro" id="IPR033452">
    <property type="entry name" value="GH30_C"/>
</dbReference>
<evidence type="ECO:0000313" key="8">
    <source>
        <dbReference type="Proteomes" id="UP001589716"/>
    </source>
</evidence>
<dbReference type="RefSeq" id="WP_345491222.1">
    <property type="nucleotide sequence ID" value="NZ_BAAAWU010000001.1"/>
</dbReference>
<gene>
    <name evidence="7" type="ORF">ACFFTP_20890</name>
</gene>
<dbReference type="InterPro" id="IPR039514">
    <property type="entry name" value="6GAL-like"/>
</dbReference>
<evidence type="ECO:0000313" key="7">
    <source>
        <dbReference type="EMBL" id="MFB9556636.1"/>
    </source>
</evidence>
<feature type="domain" description="Endo-beta-1,6-galactanase-like" evidence="5">
    <location>
        <begin position="87"/>
        <end position="272"/>
    </location>
</feature>
<dbReference type="PANTHER" id="PTHR11069:SF23">
    <property type="entry name" value="LYSOSOMAL ACID GLUCOSYLCERAMIDASE"/>
    <property type="match status" value="1"/>
</dbReference>
<keyword evidence="2 4" id="KW-0732">Signal</keyword>
<dbReference type="Gene3D" id="3.20.20.80">
    <property type="entry name" value="Glycosidases"/>
    <property type="match status" value="1"/>
</dbReference>
<comment type="similarity">
    <text evidence="1">Belongs to the glycosyl hydrolase 30 family.</text>
</comment>
<accession>A0ABV5QVG5</accession>
<dbReference type="SUPFAM" id="SSF51011">
    <property type="entry name" value="Glycosyl hydrolase domain"/>
    <property type="match status" value="1"/>
</dbReference>
<dbReference type="GO" id="GO:0016787">
    <property type="term" value="F:hydrolase activity"/>
    <property type="evidence" value="ECO:0007669"/>
    <property type="project" value="UniProtKB-KW"/>
</dbReference>
<dbReference type="PANTHER" id="PTHR11069">
    <property type="entry name" value="GLUCOSYLCERAMIDASE"/>
    <property type="match status" value="1"/>
</dbReference>